<comment type="caution">
    <text evidence="3">The sequence shown here is derived from an EMBL/GenBank/DDBJ whole genome shotgun (WGS) entry which is preliminary data.</text>
</comment>
<proteinExistence type="predicted"/>
<feature type="signal peptide" evidence="2">
    <location>
        <begin position="1"/>
        <end position="26"/>
    </location>
</feature>
<feature type="compositionally biased region" description="Polar residues" evidence="1">
    <location>
        <begin position="578"/>
        <end position="587"/>
    </location>
</feature>
<dbReference type="Proteomes" id="UP000789390">
    <property type="component" value="Unassembled WGS sequence"/>
</dbReference>
<keyword evidence="2" id="KW-0732">Signal</keyword>
<protein>
    <recommendedName>
        <fullName evidence="5">EOG090X017N</fullName>
    </recommendedName>
</protein>
<organism evidence="3 4">
    <name type="scientific">Daphnia galeata</name>
    <dbReference type="NCBI Taxonomy" id="27404"/>
    <lineage>
        <taxon>Eukaryota</taxon>
        <taxon>Metazoa</taxon>
        <taxon>Ecdysozoa</taxon>
        <taxon>Arthropoda</taxon>
        <taxon>Crustacea</taxon>
        <taxon>Branchiopoda</taxon>
        <taxon>Diplostraca</taxon>
        <taxon>Cladocera</taxon>
        <taxon>Anomopoda</taxon>
        <taxon>Daphniidae</taxon>
        <taxon>Daphnia</taxon>
    </lineage>
</organism>
<accession>A0A8J2WKP2</accession>
<reference evidence="3" key="1">
    <citation type="submission" date="2021-11" db="EMBL/GenBank/DDBJ databases">
        <authorList>
            <person name="Schell T."/>
        </authorList>
    </citation>
    <scope>NUCLEOTIDE SEQUENCE</scope>
    <source>
        <strain evidence="3">M5</strain>
    </source>
</reference>
<evidence type="ECO:0000313" key="4">
    <source>
        <dbReference type="Proteomes" id="UP000789390"/>
    </source>
</evidence>
<evidence type="ECO:0000256" key="1">
    <source>
        <dbReference type="SAM" id="MobiDB-lite"/>
    </source>
</evidence>
<gene>
    <name evidence="3" type="ORF">DGAL_LOCUS11704</name>
</gene>
<dbReference type="EMBL" id="CAKKLH010000283">
    <property type="protein sequence ID" value="CAH0108329.1"/>
    <property type="molecule type" value="Genomic_DNA"/>
</dbReference>
<sequence length="640" mass="67900">MNNLRNSVALFVFLFSLQLSTLPVSGRNLVNIQRVTRNDPSWLAYQQQPVAADVIPTTSEPFVSNDEEILAVVEQETDIGSTDINPFIQVASSDGHDEPVPNVEIVTPSFLDMGEVAIQEESDPTLKLEDPFVDSHQIVEEPFHNSLENFPTEVPEAQFADTPADPAAIITPEDLPLAADSPLDVSAAPVLDESAEPILKLEDPSVNPYLVDDVPISHEAVAQIAEGPSPYLFVPISGEVEPTQKLEDPLVDPAIVSVPISDEAVEPLVEDHFAHPAAVLAPISDDVAEPEQKLEDPSIDVRVVAVPISDDAVAPIAEDPSNDPAIVSAPIADEAVAPIVEETFVDPAIAFVPISEEPVAPIAEDPSINPSIVSVPIADEAVAPIVEDPSFDPTPISDEFTPIVEVPSADPVLLVDSAPISDQVEITQKIEEPLVETEQVSVLEDSSAAVKVQAEDASVAAQQDLPPSPPPVFISSVSPATLPILIATLAPAAIEPVIPVGSPVLESLEKVAAIPAALNNAYPVGQSKATAVKQPAAVYSQVPTAAPITKLRVQYKYQPIVQSSSPRPSLAYGPPRSPTNTIAQSSHAGGLSSLPIRPFGSSPKPRQLGFPPVSSTRENILLEVNWDGKLGRPYRQAKLH</sequence>
<evidence type="ECO:0000313" key="3">
    <source>
        <dbReference type="EMBL" id="CAH0108329.1"/>
    </source>
</evidence>
<dbReference type="OrthoDB" id="6354391at2759"/>
<keyword evidence="4" id="KW-1185">Reference proteome</keyword>
<feature type="chain" id="PRO_5035318854" description="EOG090X017N" evidence="2">
    <location>
        <begin position="27"/>
        <end position="640"/>
    </location>
</feature>
<evidence type="ECO:0008006" key="5">
    <source>
        <dbReference type="Google" id="ProtNLM"/>
    </source>
</evidence>
<name>A0A8J2WKP2_9CRUS</name>
<evidence type="ECO:0000256" key="2">
    <source>
        <dbReference type="SAM" id="SignalP"/>
    </source>
</evidence>
<feature type="region of interest" description="Disordered" evidence="1">
    <location>
        <begin position="563"/>
        <end position="613"/>
    </location>
</feature>
<dbReference type="AlphaFoldDB" id="A0A8J2WKP2"/>